<gene>
    <name evidence="15" type="ORF">C41B8_15947</name>
</gene>
<dbReference type="AlphaFoldDB" id="A0A084IHR0"/>
<evidence type="ECO:0000256" key="12">
    <source>
        <dbReference type="ARBA" id="ARBA00049091"/>
    </source>
</evidence>
<dbReference type="PATRIC" id="fig|1304275.5.peg.3264"/>
<evidence type="ECO:0000259" key="14">
    <source>
        <dbReference type="PROSITE" id="PS51352"/>
    </source>
</evidence>
<dbReference type="RefSeq" id="WP_037340443.1">
    <property type="nucleotide sequence ID" value="NZ_APNK01000035.1"/>
</dbReference>
<dbReference type="Pfam" id="PF00578">
    <property type="entry name" value="AhpC-TSA"/>
    <property type="match status" value="1"/>
</dbReference>
<keyword evidence="5" id="KW-0049">Antioxidant</keyword>
<dbReference type="Proteomes" id="UP000028302">
    <property type="component" value="Unassembled WGS sequence"/>
</dbReference>
<feature type="domain" description="Thioredoxin" evidence="14">
    <location>
        <begin position="4"/>
        <end position="156"/>
    </location>
</feature>
<dbReference type="PROSITE" id="PS51352">
    <property type="entry name" value="THIOREDOXIN_2"/>
    <property type="match status" value="1"/>
</dbReference>
<dbReference type="CDD" id="cd03017">
    <property type="entry name" value="PRX_BCP"/>
    <property type="match status" value="1"/>
</dbReference>
<dbReference type="PANTHER" id="PTHR42801">
    <property type="entry name" value="THIOREDOXIN-DEPENDENT PEROXIDE REDUCTASE"/>
    <property type="match status" value="1"/>
</dbReference>
<name>A0A084IHR0_SALHC</name>
<evidence type="ECO:0000256" key="11">
    <source>
        <dbReference type="ARBA" id="ARBA00042639"/>
    </source>
</evidence>
<evidence type="ECO:0000256" key="8">
    <source>
        <dbReference type="ARBA" id="ARBA00023284"/>
    </source>
</evidence>
<keyword evidence="4" id="KW-0575">Peroxidase</keyword>
<dbReference type="GO" id="GO:0005737">
    <property type="term" value="C:cytoplasm"/>
    <property type="evidence" value="ECO:0007669"/>
    <property type="project" value="TreeGrafter"/>
</dbReference>
<organism evidence="15 16">
    <name type="scientific">Salinisphaera hydrothermalis (strain C41B8)</name>
    <dbReference type="NCBI Taxonomy" id="1304275"/>
    <lineage>
        <taxon>Bacteria</taxon>
        <taxon>Pseudomonadati</taxon>
        <taxon>Pseudomonadota</taxon>
        <taxon>Gammaproteobacteria</taxon>
        <taxon>Salinisphaerales</taxon>
        <taxon>Salinisphaeraceae</taxon>
        <taxon>Salinisphaera</taxon>
    </lineage>
</organism>
<evidence type="ECO:0000256" key="4">
    <source>
        <dbReference type="ARBA" id="ARBA00022559"/>
    </source>
</evidence>
<accession>A0A084IHR0</accession>
<dbReference type="InterPro" id="IPR036249">
    <property type="entry name" value="Thioredoxin-like_sf"/>
</dbReference>
<comment type="similarity">
    <text evidence="10">Belongs to the peroxiredoxin family. BCP/PrxQ subfamily.</text>
</comment>
<reference evidence="15 16" key="1">
    <citation type="submission" date="2013-03" db="EMBL/GenBank/DDBJ databases">
        <title>Salinisphaera hydrothermalis C41B8 Genome Sequencing.</title>
        <authorList>
            <person name="Li C."/>
            <person name="Lai Q."/>
            <person name="Shao Z."/>
        </authorList>
    </citation>
    <scope>NUCLEOTIDE SEQUENCE [LARGE SCALE GENOMIC DNA]</scope>
    <source>
        <strain evidence="15 16">C41B8</strain>
    </source>
</reference>
<keyword evidence="6" id="KW-0560">Oxidoreductase</keyword>
<evidence type="ECO:0000256" key="6">
    <source>
        <dbReference type="ARBA" id="ARBA00023002"/>
    </source>
</evidence>
<protein>
    <recommendedName>
        <fullName evidence="3">thioredoxin-dependent peroxiredoxin</fullName>
        <ecNumber evidence="3">1.11.1.24</ecNumber>
    </recommendedName>
    <alternativeName>
        <fullName evidence="9">Thioredoxin peroxidase</fullName>
    </alternativeName>
    <alternativeName>
        <fullName evidence="11">Thioredoxin-dependent peroxiredoxin Bcp</fullName>
    </alternativeName>
</protein>
<dbReference type="EMBL" id="APNK01000035">
    <property type="protein sequence ID" value="KEZ76244.1"/>
    <property type="molecule type" value="Genomic_DNA"/>
</dbReference>
<proteinExistence type="inferred from homology"/>
<evidence type="ECO:0000256" key="13">
    <source>
        <dbReference type="PIRSR" id="PIRSR000239-1"/>
    </source>
</evidence>
<sequence length="156" mass="17323">MSTISPEDKAPDFNAPATGDKTLSLADFAGQTLVLYFYPRDNTPGCTQEGEAFRDLYDQFRAAGAEIVGVSRDSLRKHDNFRSKYEFPFDLISDADESLCNAYGVLKEKNMYGRTHIGIERSTFVIDGNGVVRHVWRGVKVADHADEVLAAVRALD</sequence>
<dbReference type="GO" id="GO:0045454">
    <property type="term" value="P:cell redox homeostasis"/>
    <property type="evidence" value="ECO:0007669"/>
    <property type="project" value="TreeGrafter"/>
</dbReference>
<dbReference type="InterPro" id="IPR024706">
    <property type="entry name" value="Peroxiredoxin_AhpC-typ"/>
</dbReference>
<keyword evidence="16" id="KW-1185">Reference proteome</keyword>
<evidence type="ECO:0000256" key="7">
    <source>
        <dbReference type="ARBA" id="ARBA00023157"/>
    </source>
</evidence>
<feature type="active site" description="Cysteine sulfenic acid (-SOH) intermediate; for peroxidase activity" evidence="13">
    <location>
        <position position="46"/>
    </location>
</feature>
<dbReference type="Gene3D" id="3.40.30.10">
    <property type="entry name" value="Glutaredoxin"/>
    <property type="match status" value="1"/>
</dbReference>
<comment type="function">
    <text evidence="1">Thiol-specific peroxidase that catalyzes the reduction of hydrogen peroxide and organic hydroperoxides to water and alcohols, respectively. Plays a role in cell protection against oxidative stress by detoxifying peroxides and as sensor of hydrogen peroxide-mediated signaling events.</text>
</comment>
<dbReference type="STRING" id="1304275.C41B8_15947"/>
<evidence type="ECO:0000256" key="10">
    <source>
        <dbReference type="ARBA" id="ARBA00038489"/>
    </source>
</evidence>
<dbReference type="GO" id="GO:0008379">
    <property type="term" value="F:thioredoxin peroxidase activity"/>
    <property type="evidence" value="ECO:0007669"/>
    <property type="project" value="TreeGrafter"/>
</dbReference>
<comment type="catalytic activity">
    <reaction evidence="12">
        <text>a hydroperoxide + [thioredoxin]-dithiol = an alcohol + [thioredoxin]-disulfide + H2O</text>
        <dbReference type="Rhea" id="RHEA:62620"/>
        <dbReference type="Rhea" id="RHEA-COMP:10698"/>
        <dbReference type="Rhea" id="RHEA-COMP:10700"/>
        <dbReference type="ChEBI" id="CHEBI:15377"/>
        <dbReference type="ChEBI" id="CHEBI:29950"/>
        <dbReference type="ChEBI" id="CHEBI:30879"/>
        <dbReference type="ChEBI" id="CHEBI:35924"/>
        <dbReference type="ChEBI" id="CHEBI:50058"/>
        <dbReference type="EC" id="1.11.1.24"/>
    </reaction>
</comment>
<evidence type="ECO:0000256" key="5">
    <source>
        <dbReference type="ARBA" id="ARBA00022862"/>
    </source>
</evidence>
<dbReference type="FunFam" id="3.40.30.10:FF:000007">
    <property type="entry name" value="Thioredoxin-dependent thiol peroxidase"/>
    <property type="match status" value="1"/>
</dbReference>
<keyword evidence="7" id="KW-1015">Disulfide bond</keyword>
<dbReference type="OrthoDB" id="9812811at2"/>
<evidence type="ECO:0000313" key="15">
    <source>
        <dbReference type="EMBL" id="KEZ76244.1"/>
    </source>
</evidence>
<dbReference type="InterPro" id="IPR050924">
    <property type="entry name" value="Peroxiredoxin_BCP/PrxQ"/>
</dbReference>
<dbReference type="SUPFAM" id="SSF52833">
    <property type="entry name" value="Thioredoxin-like"/>
    <property type="match status" value="1"/>
</dbReference>
<dbReference type="EC" id="1.11.1.24" evidence="3"/>
<evidence type="ECO:0000256" key="9">
    <source>
        <dbReference type="ARBA" id="ARBA00032824"/>
    </source>
</evidence>
<dbReference type="PANTHER" id="PTHR42801:SF4">
    <property type="entry name" value="AHPC_TSA FAMILY PROTEIN"/>
    <property type="match status" value="1"/>
</dbReference>
<dbReference type="eggNOG" id="COG1225">
    <property type="taxonomic scope" value="Bacteria"/>
</dbReference>
<evidence type="ECO:0000256" key="2">
    <source>
        <dbReference type="ARBA" id="ARBA00011245"/>
    </source>
</evidence>
<dbReference type="PIRSF" id="PIRSF000239">
    <property type="entry name" value="AHPC"/>
    <property type="match status" value="1"/>
</dbReference>
<dbReference type="InterPro" id="IPR013766">
    <property type="entry name" value="Thioredoxin_domain"/>
</dbReference>
<comment type="caution">
    <text evidence="15">The sequence shown here is derived from an EMBL/GenBank/DDBJ whole genome shotgun (WGS) entry which is preliminary data.</text>
</comment>
<evidence type="ECO:0000313" key="16">
    <source>
        <dbReference type="Proteomes" id="UP000028302"/>
    </source>
</evidence>
<evidence type="ECO:0000256" key="1">
    <source>
        <dbReference type="ARBA" id="ARBA00003330"/>
    </source>
</evidence>
<keyword evidence="8" id="KW-0676">Redox-active center</keyword>
<comment type="subunit">
    <text evidence="2">Monomer.</text>
</comment>
<evidence type="ECO:0000256" key="3">
    <source>
        <dbReference type="ARBA" id="ARBA00013017"/>
    </source>
</evidence>
<dbReference type="GO" id="GO:0034599">
    <property type="term" value="P:cellular response to oxidative stress"/>
    <property type="evidence" value="ECO:0007669"/>
    <property type="project" value="TreeGrafter"/>
</dbReference>
<dbReference type="InterPro" id="IPR000866">
    <property type="entry name" value="AhpC/TSA"/>
</dbReference>